<evidence type="ECO:0000256" key="2">
    <source>
        <dbReference type="SAM" id="Phobius"/>
    </source>
</evidence>
<evidence type="ECO:0000259" key="3">
    <source>
        <dbReference type="Pfam" id="PF01757"/>
    </source>
</evidence>
<keyword evidence="2" id="KW-0472">Membrane</keyword>
<proteinExistence type="predicted"/>
<evidence type="ECO:0000256" key="1">
    <source>
        <dbReference type="SAM" id="MobiDB-lite"/>
    </source>
</evidence>
<evidence type="ECO:0000313" key="5">
    <source>
        <dbReference type="EMBL" id="GDY76562.1"/>
    </source>
</evidence>
<feature type="transmembrane region" description="Helical" evidence="2">
    <location>
        <begin position="207"/>
        <end position="224"/>
    </location>
</feature>
<keyword evidence="2" id="KW-0812">Transmembrane</keyword>
<dbReference type="GeneID" id="41540452"/>
<gene>
    <name evidence="4" type="ORF">SAV14893_026940</name>
    <name evidence="5" type="ORF">SAV31267_060470</name>
</gene>
<dbReference type="EMBL" id="BJHX01000001">
    <property type="protein sequence ID" value="GDY63301.1"/>
    <property type="molecule type" value="Genomic_DNA"/>
</dbReference>
<feature type="transmembrane region" description="Helical" evidence="2">
    <location>
        <begin position="134"/>
        <end position="155"/>
    </location>
</feature>
<sequence>MNAPVETEPNTPVPTPLEKPAATAPEAGQGAAGVPPRIVPKAHAPRLRALDGLRLVAALMVAAYHYGGRDGDVTAAWGGSPRHQFPTLHSWFAYGCLGVQIFFVISGFVICMSGWGRPLRSFFASRASRLLPSYWAAVIIVTAVFALPTVAYKAVSPSDALVNLTMLQQPLGVDRVLGVCWTLWAEIRFYALFALCIVLPGATRQRVILFCASWTMAAAIAQAADEPLLNLVLMPEYAPFFVGGIGLYLVHRDRRDAYAWGIVGVSWLIGQHYAVRGLWHAPNPDFFSYRPAYGIVLIVTLGYLAVAAIALGWLNRVNWRWLTVAGALTYPFYLVHEHLGWVAIKVYHRDLGIPSYGTFLLTVATMLLLAWLLNRYVEERLAPKLRGALSRPRP</sequence>
<reference evidence="4 7" key="2">
    <citation type="submission" date="2019-04" db="EMBL/GenBank/DDBJ databases">
        <title>Draft genome sequences of Streptomyces avermitilis NBRC 14893.</title>
        <authorList>
            <person name="Komaki H."/>
            <person name="Tamura T."/>
            <person name="Hosoyama A."/>
        </authorList>
    </citation>
    <scope>NUCLEOTIDE SEQUENCE [LARGE SCALE GENOMIC DNA]</scope>
    <source>
        <strain evidence="4 7">NBRC 14893</strain>
    </source>
</reference>
<keyword evidence="5" id="KW-0012">Acyltransferase</keyword>
<evidence type="ECO:0000313" key="4">
    <source>
        <dbReference type="EMBL" id="GDY63301.1"/>
    </source>
</evidence>
<dbReference type="EMBL" id="BJHY01000001">
    <property type="protein sequence ID" value="GDY76562.1"/>
    <property type="molecule type" value="Genomic_DNA"/>
</dbReference>
<feature type="transmembrane region" description="Helical" evidence="2">
    <location>
        <begin position="295"/>
        <end position="314"/>
    </location>
</feature>
<dbReference type="PANTHER" id="PTHR23028">
    <property type="entry name" value="ACETYLTRANSFERASE"/>
    <property type="match status" value="1"/>
</dbReference>
<dbReference type="STRING" id="33903.AQJ43_02910"/>
<dbReference type="GO" id="GO:0016747">
    <property type="term" value="F:acyltransferase activity, transferring groups other than amino-acyl groups"/>
    <property type="evidence" value="ECO:0007669"/>
    <property type="project" value="InterPro"/>
</dbReference>
<dbReference type="Proteomes" id="UP000299211">
    <property type="component" value="Unassembled WGS sequence"/>
</dbReference>
<feature type="domain" description="Acyltransferase 3" evidence="3">
    <location>
        <begin position="49"/>
        <end position="374"/>
    </location>
</feature>
<dbReference type="GO" id="GO:0009103">
    <property type="term" value="P:lipopolysaccharide biosynthetic process"/>
    <property type="evidence" value="ECO:0007669"/>
    <property type="project" value="TreeGrafter"/>
</dbReference>
<feature type="transmembrane region" description="Helical" evidence="2">
    <location>
        <begin position="230"/>
        <end position="250"/>
    </location>
</feature>
<dbReference type="Pfam" id="PF01757">
    <property type="entry name" value="Acyl_transf_3"/>
    <property type="match status" value="1"/>
</dbReference>
<evidence type="ECO:0000313" key="6">
    <source>
        <dbReference type="Proteomes" id="UP000299211"/>
    </source>
</evidence>
<feature type="compositionally biased region" description="Low complexity" evidence="1">
    <location>
        <begin position="21"/>
        <end position="33"/>
    </location>
</feature>
<dbReference type="Proteomes" id="UP000302139">
    <property type="component" value="Unassembled WGS sequence"/>
</dbReference>
<dbReference type="PANTHER" id="PTHR23028:SF53">
    <property type="entry name" value="ACYL_TRANSF_3 DOMAIN-CONTAINING PROTEIN"/>
    <property type="match status" value="1"/>
</dbReference>
<dbReference type="InterPro" id="IPR050879">
    <property type="entry name" value="Acyltransferase_3"/>
</dbReference>
<comment type="caution">
    <text evidence="5">The sequence shown here is derived from an EMBL/GenBank/DDBJ whole genome shotgun (WGS) entry which is preliminary data.</text>
</comment>
<feature type="compositionally biased region" description="Low complexity" evidence="1">
    <location>
        <begin position="1"/>
        <end position="10"/>
    </location>
</feature>
<dbReference type="AlphaFoldDB" id="A0A4D4MWJ0"/>
<keyword evidence="5" id="KW-0808">Transferase</keyword>
<protein>
    <submittedName>
        <fullName evidence="5">Acyltransferase</fullName>
    </submittedName>
</protein>
<feature type="transmembrane region" description="Helical" evidence="2">
    <location>
        <begin position="356"/>
        <end position="377"/>
    </location>
</feature>
<name>A0A4D4MWJ0_STRAX</name>
<accession>A0A4D4MWJ0</accession>
<organism evidence="5 6">
    <name type="scientific">Streptomyces avermitilis</name>
    <dbReference type="NCBI Taxonomy" id="33903"/>
    <lineage>
        <taxon>Bacteria</taxon>
        <taxon>Bacillati</taxon>
        <taxon>Actinomycetota</taxon>
        <taxon>Actinomycetes</taxon>
        <taxon>Kitasatosporales</taxon>
        <taxon>Streptomycetaceae</taxon>
        <taxon>Streptomyces</taxon>
    </lineage>
</organism>
<feature type="transmembrane region" description="Helical" evidence="2">
    <location>
        <begin position="175"/>
        <end position="200"/>
    </location>
</feature>
<keyword evidence="2" id="KW-1133">Transmembrane helix</keyword>
<feature type="region of interest" description="Disordered" evidence="1">
    <location>
        <begin position="1"/>
        <end position="35"/>
    </location>
</feature>
<dbReference type="RefSeq" id="WP_078234419.1">
    <property type="nucleotide sequence ID" value="NZ_BAABTN010000009.1"/>
</dbReference>
<evidence type="ECO:0000313" key="7">
    <source>
        <dbReference type="Proteomes" id="UP000302139"/>
    </source>
</evidence>
<feature type="transmembrane region" description="Helical" evidence="2">
    <location>
        <begin position="91"/>
        <end position="113"/>
    </location>
</feature>
<reference evidence="5 6" key="1">
    <citation type="submission" date="2019-04" db="EMBL/GenBank/DDBJ databases">
        <title>Draft genome sequences of Streptomyces avermitilis ATCC 31267.</title>
        <authorList>
            <person name="Komaki H."/>
            <person name="Tamura T."/>
            <person name="Hosoyama A."/>
        </authorList>
    </citation>
    <scope>NUCLEOTIDE SEQUENCE [LARGE SCALE GENOMIC DNA]</scope>
    <source>
        <strain evidence="5 6">ATCC 31267</strain>
    </source>
</reference>
<dbReference type="GO" id="GO:0016020">
    <property type="term" value="C:membrane"/>
    <property type="evidence" value="ECO:0007669"/>
    <property type="project" value="TreeGrafter"/>
</dbReference>
<feature type="transmembrane region" description="Helical" evidence="2">
    <location>
        <begin position="321"/>
        <end position="344"/>
    </location>
</feature>
<feature type="transmembrane region" description="Helical" evidence="2">
    <location>
        <begin position="257"/>
        <end position="275"/>
    </location>
</feature>
<dbReference type="InterPro" id="IPR002656">
    <property type="entry name" value="Acyl_transf_3_dom"/>
</dbReference>